<dbReference type="InterPro" id="IPR042175">
    <property type="entry name" value="Cell/Rod_MreC_2"/>
</dbReference>
<dbReference type="NCBIfam" id="TIGR00219">
    <property type="entry name" value="mreC"/>
    <property type="match status" value="1"/>
</dbReference>
<sequence>MAISRSTYGTRRLAIALFACLLIALFLLPSQSQRLLQYVGGPLGQVLSVPLAAFSSVDHGISDAWNSYVALQTVHEENRQLRRDIDLLKGQNNQLRESVAASQRYETLLNFKQQSPSQTVAAQVIGRDATNWYRGMILNKGESDGVRPEMGVVTPAGVVGRIVKTNSTSSVVLLVTDPNNAIAGVVQRTRDEGIVEGTSNGRARLKYIPLLSRVQAGDRVVTSGLTGAFPRGLAIGGLTQVEKSEGDLFQSAEIEPEVDLSKLDEVLIITAPYDDAEAAQKLLQEIHGDRKKP</sequence>
<dbReference type="InterPro" id="IPR055342">
    <property type="entry name" value="MreC_beta-barrel_core"/>
</dbReference>
<name>A0ABN7KGQ0_9BACT</name>
<dbReference type="PANTHER" id="PTHR34138:SF1">
    <property type="entry name" value="CELL SHAPE-DETERMINING PROTEIN MREC"/>
    <property type="match status" value="1"/>
</dbReference>
<evidence type="ECO:0000313" key="9">
    <source>
        <dbReference type="Proteomes" id="UP000675880"/>
    </source>
</evidence>
<protein>
    <recommendedName>
        <fullName evidence="2 5">Cell shape-determining protein MreC</fullName>
    </recommendedName>
    <alternativeName>
        <fullName evidence="4 5">Cell shape protein MreC</fullName>
    </alternativeName>
</protein>
<keyword evidence="3 5" id="KW-0133">Cell shape</keyword>
<dbReference type="PANTHER" id="PTHR34138">
    <property type="entry name" value="CELL SHAPE-DETERMINING PROTEIN MREC"/>
    <property type="match status" value="1"/>
</dbReference>
<evidence type="ECO:0000256" key="3">
    <source>
        <dbReference type="ARBA" id="ARBA00022960"/>
    </source>
</evidence>
<reference evidence="8 9" key="1">
    <citation type="submission" date="2021-02" db="EMBL/GenBank/DDBJ databases">
        <authorList>
            <person name="Han P."/>
        </authorList>
    </citation>
    <scope>NUCLEOTIDE SEQUENCE [LARGE SCALE GENOMIC DNA]</scope>
    <source>
        <strain evidence="8">Candidatus Nitrospira sp. ZN2</strain>
    </source>
</reference>
<accession>A0ABN7KGQ0</accession>
<dbReference type="PIRSF" id="PIRSF038471">
    <property type="entry name" value="MreC"/>
    <property type="match status" value="1"/>
</dbReference>
<feature type="domain" description="Rod shape-determining protein MreC beta-barrel core" evidence="7">
    <location>
        <begin position="124"/>
        <end position="269"/>
    </location>
</feature>
<comment type="caution">
    <text evidence="8">The sequence shown here is derived from an EMBL/GenBank/DDBJ whole genome shotgun (WGS) entry which is preliminary data.</text>
</comment>
<evidence type="ECO:0000313" key="8">
    <source>
        <dbReference type="EMBL" id="CAE6692573.1"/>
    </source>
</evidence>
<evidence type="ECO:0000259" key="7">
    <source>
        <dbReference type="Pfam" id="PF04085"/>
    </source>
</evidence>
<dbReference type="Gene3D" id="2.40.10.340">
    <property type="entry name" value="Rod shape-determining protein MreC, domain 1"/>
    <property type="match status" value="1"/>
</dbReference>
<gene>
    <name evidence="8" type="ORF">NSPZN2_10294</name>
</gene>
<dbReference type="InterPro" id="IPR042177">
    <property type="entry name" value="Cell/Rod_1"/>
</dbReference>
<dbReference type="Proteomes" id="UP000675880">
    <property type="component" value="Unassembled WGS sequence"/>
</dbReference>
<proteinExistence type="inferred from homology"/>
<evidence type="ECO:0000256" key="1">
    <source>
        <dbReference type="ARBA" id="ARBA00009369"/>
    </source>
</evidence>
<dbReference type="Gene3D" id="2.40.10.350">
    <property type="entry name" value="Rod shape-determining protein MreC, domain 2"/>
    <property type="match status" value="1"/>
</dbReference>
<dbReference type="Pfam" id="PF04085">
    <property type="entry name" value="MreC"/>
    <property type="match status" value="1"/>
</dbReference>
<comment type="function">
    <text evidence="5">Involved in formation and maintenance of cell shape.</text>
</comment>
<evidence type="ECO:0000256" key="2">
    <source>
        <dbReference type="ARBA" id="ARBA00013855"/>
    </source>
</evidence>
<keyword evidence="9" id="KW-1185">Reference proteome</keyword>
<dbReference type="InterPro" id="IPR007221">
    <property type="entry name" value="MreC"/>
</dbReference>
<dbReference type="EMBL" id="CAJNBJ010000001">
    <property type="protein sequence ID" value="CAE6692573.1"/>
    <property type="molecule type" value="Genomic_DNA"/>
</dbReference>
<evidence type="ECO:0000256" key="5">
    <source>
        <dbReference type="PIRNR" id="PIRNR038471"/>
    </source>
</evidence>
<evidence type="ECO:0000256" key="4">
    <source>
        <dbReference type="ARBA" id="ARBA00032089"/>
    </source>
</evidence>
<comment type="similarity">
    <text evidence="1 5">Belongs to the MreC family.</text>
</comment>
<keyword evidence="6" id="KW-0175">Coiled coil</keyword>
<feature type="coiled-coil region" evidence="6">
    <location>
        <begin position="71"/>
        <end position="98"/>
    </location>
</feature>
<dbReference type="RefSeq" id="WP_213040202.1">
    <property type="nucleotide sequence ID" value="NZ_CAJNBJ010000001.1"/>
</dbReference>
<evidence type="ECO:0000256" key="6">
    <source>
        <dbReference type="SAM" id="Coils"/>
    </source>
</evidence>
<organism evidence="8 9">
    <name type="scientific">Nitrospira defluvii</name>
    <dbReference type="NCBI Taxonomy" id="330214"/>
    <lineage>
        <taxon>Bacteria</taxon>
        <taxon>Pseudomonadati</taxon>
        <taxon>Nitrospirota</taxon>
        <taxon>Nitrospiria</taxon>
        <taxon>Nitrospirales</taxon>
        <taxon>Nitrospiraceae</taxon>
        <taxon>Nitrospira</taxon>
    </lineage>
</organism>